<name>A0ACC1KBP9_9FUNG</name>
<sequence>MSSSDKICLDSISGLYAKGAFFHTHKFKAKTRVEMRMIKASAFICSTPEWHEHLSDENKRQEWASHVKDTFNLLDKEVDYVFEELEYYALLKKSSVDGEGPVGFDGVWVNNSADDSELAKKIKSNAAVLESDFAQTCPEHSKLDPPVDTQVLVDPFLYPFVSKESPILTKPIGSPEDSLNPELHRIYPGSLKAWSRTINHFNKYRFNKGDICGERLLSTLVDDTAPVKRPYSSKPPTSSCPDDVYKCWLPTDFDVKEDGSVTIRSYINNLHPTRYAALYQTISSVFAKFVPLLEQVATDVIYPRGLRAVFSREKCFIKGMPSSDEVTSLLFSGETLPKEFYRFVTTSSAYHPNGRGNSTTISRGVPFDADAYSEAWEAALEYNELAPEPFCPSERPLVPLSMRGLPLQASVEMFNINLTPENPKSVGGQWQTVGRSTERIFAVGLYFYDVENVDSAKLMFREPVSGSEYYHPDHLIDFRSAYDVDSVSRELLYITHEVGDIEITNGRYICYPNYFQTKMPSFELLDPTKAGHVKCIAFYIADPTTRYLSTQVIPPQQPGWDQVGQPPRVGAADEDARIRRDELKDMHSICSQYANMSFLVSIEDTY</sequence>
<organism evidence="1 2">
    <name type="scientific">Coemansia linderi</name>
    <dbReference type="NCBI Taxonomy" id="2663919"/>
    <lineage>
        <taxon>Eukaryota</taxon>
        <taxon>Fungi</taxon>
        <taxon>Fungi incertae sedis</taxon>
        <taxon>Zoopagomycota</taxon>
        <taxon>Kickxellomycotina</taxon>
        <taxon>Kickxellomycetes</taxon>
        <taxon>Kickxellales</taxon>
        <taxon>Kickxellaceae</taxon>
        <taxon>Coemansia</taxon>
    </lineage>
</organism>
<keyword evidence="2" id="KW-1185">Reference proteome</keyword>
<comment type="caution">
    <text evidence="1">The sequence shown here is derived from an EMBL/GenBank/DDBJ whole genome shotgun (WGS) entry which is preliminary data.</text>
</comment>
<accession>A0ACC1KBP9</accession>
<dbReference type="EMBL" id="JANBUK010001488">
    <property type="protein sequence ID" value="KAJ2780428.1"/>
    <property type="molecule type" value="Genomic_DNA"/>
</dbReference>
<reference evidence="1" key="1">
    <citation type="submission" date="2022-07" db="EMBL/GenBank/DDBJ databases">
        <title>Phylogenomic reconstructions and comparative analyses of Kickxellomycotina fungi.</title>
        <authorList>
            <person name="Reynolds N.K."/>
            <person name="Stajich J.E."/>
            <person name="Barry K."/>
            <person name="Grigoriev I.V."/>
            <person name="Crous P."/>
            <person name="Smith M.E."/>
        </authorList>
    </citation>
    <scope>NUCLEOTIDE SEQUENCE</scope>
    <source>
        <strain evidence="1">BCRC 34191</strain>
    </source>
</reference>
<dbReference type="Proteomes" id="UP001140066">
    <property type="component" value="Unassembled WGS sequence"/>
</dbReference>
<protein>
    <submittedName>
        <fullName evidence="1">Uncharacterized protein</fullName>
    </submittedName>
</protein>
<proteinExistence type="predicted"/>
<evidence type="ECO:0000313" key="2">
    <source>
        <dbReference type="Proteomes" id="UP001140066"/>
    </source>
</evidence>
<gene>
    <name evidence="1" type="ORF">GGI18_003820</name>
</gene>
<evidence type="ECO:0000313" key="1">
    <source>
        <dbReference type="EMBL" id="KAJ2780428.1"/>
    </source>
</evidence>